<feature type="transmembrane region" description="Helical" evidence="1">
    <location>
        <begin position="141"/>
        <end position="163"/>
    </location>
</feature>
<evidence type="ECO:0000256" key="1">
    <source>
        <dbReference type="SAM" id="Phobius"/>
    </source>
</evidence>
<accession>A0A1H6F9G5</accession>
<name>A0A1H6F9G5_9GAMM</name>
<dbReference type="EMBL" id="FMSV02000380">
    <property type="protein sequence ID" value="SEH05786.1"/>
    <property type="molecule type" value="Genomic_DNA"/>
</dbReference>
<dbReference type="OrthoDB" id="9801221at2"/>
<proteinExistence type="predicted"/>
<feature type="transmembrane region" description="Helical" evidence="1">
    <location>
        <begin position="237"/>
        <end position="256"/>
    </location>
</feature>
<keyword evidence="1" id="KW-0812">Transmembrane</keyword>
<keyword evidence="1" id="KW-0472">Membrane</keyword>
<keyword evidence="1" id="KW-1133">Transmembrane helix</keyword>
<dbReference type="RefSeq" id="WP_146066676.1">
    <property type="nucleotide sequence ID" value="NZ_FMSV02000380.1"/>
</dbReference>
<evidence type="ECO:0008006" key="4">
    <source>
        <dbReference type="Google" id="ProtNLM"/>
    </source>
</evidence>
<evidence type="ECO:0000313" key="2">
    <source>
        <dbReference type="EMBL" id="SEH05786.1"/>
    </source>
</evidence>
<evidence type="ECO:0000313" key="3">
    <source>
        <dbReference type="Proteomes" id="UP000236724"/>
    </source>
</evidence>
<dbReference type="Proteomes" id="UP000236724">
    <property type="component" value="Unassembled WGS sequence"/>
</dbReference>
<feature type="transmembrane region" description="Helical" evidence="1">
    <location>
        <begin position="86"/>
        <end position="106"/>
    </location>
</feature>
<keyword evidence="3" id="KW-1185">Reference proteome</keyword>
<gene>
    <name evidence="2" type="ORF">MBHS_01641</name>
</gene>
<reference evidence="2 3" key="1">
    <citation type="submission" date="2016-10" db="EMBL/GenBank/DDBJ databases">
        <authorList>
            <person name="de Groot N.N."/>
        </authorList>
    </citation>
    <scope>NUCLEOTIDE SEQUENCE [LARGE SCALE GENOMIC DNA]</scope>
    <source>
        <strain evidence="2">MBHS1</strain>
    </source>
</reference>
<feature type="transmembrane region" description="Helical" evidence="1">
    <location>
        <begin position="170"/>
        <end position="190"/>
    </location>
</feature>
<protein>
    <recommendedName>
        <fullName evidence="4">Zinc ribbon domain-containing protein</fullName>
    </recommendedName>
</protein>
<organism evidence="2 3">
    <name type="scientific">Candidatus Venteria ishoeyi</name>
    <dbReference type="NCBI Taxonomy" id="1899563"/>
    <lineage>
        <taxon>Bacteria</taxon>
        <taxon>Pseudomonadati</taxon>
        <taxon>Pseudomonadota</taxon>
        <taxon>Gammaproteobacteria</taxon>
        <taxon>Thiotrichales</taxon>
        <taxon>Thiotrichaceae</taxon>
        <taxon>Venteria</taxon>
    </lineage>
</organism>
<sequence length="260" mass="29706">MGVHYSKCPACGAVRDSDDDSPKDRCPACGIVFKQWLKSQLQEEQRRQERKIRFRKLPNAVISKSPSRLVSLLETLFYVKPQPDRLIWSGQLLLYVLFLIWGWQFLNMPMTSNQVGNSFMHNINLVFHEAGHVIFMLLGDFMHVLGGSLGQLIMPLIILFALLIKNHDTFGASIALWWLGQSLMDLAPYINDARAGQLMLLGGVTGMDAPDYHDWHNLLERLGWLAYDHGIARFVDSMGVILMLLAFLWGALILYLEYKR</sequence>
<dbReference type="AlphaFoldDB" id="A0A1H6F9G5"/>